<feature type="region of interest" description="Disordered" evidence="2">
    <location>
        <begin position="1"/>
        <end position="318"/>
    </location>
</feature>
<feature type="compositionally biased region" description="Low complexity" evidence="2">
    <location>
        <begin position="304"/>
        <end position="318"/>
    </location>
</feature>
<feature type="compositionally biased region" description="Basic and acidic residues" evidence="2">
    <location>
        <begin position="227"/>
        <end position="239"/>
    </location>
</feature>
<dbReference type="EMBL" id="CAXHTA020000002">
    <property type="protein sequence ID" value="CAL5219425.1"/>
    <property type="molecule type" value="Genomic_DNA"/>
</dbReference>
<name>A0ABP1FHK8_9CHLO</name>
<evidence type="ECO:0000313" key="3">
    <source>
        <dbReference type="EMBL" id="CAL5219425.1"/>
    </source>
</evidence>
<protein>
    <submittedName>
        <fullName evidence="3">G1254 protein</fullName>
    </submittedName>
</protein>
<feature type="compositionally biased region" description="Basic and acidic residues" evidence="2">
    <location>
        <begin position="77"/>
        <end position="101"/>
    </location>
</feature>
<organism evidence="3 4">
    <name type="scientific">Coccomyxa viridis</name>
    <dbReference type="NCBI Taxonomy" id="1274662"/>
    <lineage>
        <taxon>Eukaryota</taxon>
        <taxon>Viridiplantae</taxon>
        <taxon>Chlorophyta</taxon>
        <taxon>core chlorophytes</taxon>
        <taxon>Trebouxiophyceae</taxon>
        <taxon>Trebouxiophyceae incertae sedis</taxon>
        <taxon>Coccomyxaceae</taxon>
        <taxon>Coccomyxa</taxon>
    </lineage>
</organism>
<gene>
    <name evidence="3" type="primary">g1254</name>
    <name evidence="3" type="ORF">VP750_LOCUS1084</name>
</gene>
<dbReference type="Proteomes" id="UP001497392">
    <property type="component" value="Unassembled WGS sequence"/>
</dbReference>
<accession>A0ABP1FHK8</accession>
<evidence type="ECO:0000313" key="4">
    <source>
        <dbReference type="Proteomes" id="UP001497392"/>
    </source>
</evidence>
<feature type="compositionally biased region" description="Polar residues" evidence="2">
    <location>
        <begin position="35"/>
        <end position="51"/>
    </location>
</feature>
<feature type="compositionally biased region" description="Basic and acidic residues" evidence="2">
    <location>
        <begin position="246"/>
        <end position="262"/>
    </location>
</feature>
<feature type="compositionally biased region" description="Polar residues" evidence="2">
    <location>
        <begin position="127"/>
        <end position="136"/>
    </location>
</feature>
<evidence type="ECO:0000256" key="2">
    <source>
        <dbReference type="SAM" id="MobiDB-lite"/>
    </source>
</evidence>
<feature type="compositionally biased region" description="Low complexity" evidence="2">
    <location>
        <begin position="207"/>
        <end position="222"/>
    </location>
</feature>
<proteinExistence type="predicted"/>
<feature type="compositionally biased region" description="Basic and acidic residues" evidence="2">
    <location>
        <begin position="113"/>
        <end position="123"/>
    </location>
</feature>
<feature type="coiled-coil region" evidence="1">
    <location>
        <begin position="385"/>
        <end position="419"/>
    </location>
</feature>
<keyword evidence="4" id="KW-1185">Reference proteome</keyword>
<keyword evidence="1" id="KW-0175">Coiled coil</keyword>
<feature type="coiled-coil region" evidence="1">
    <location>
        <begin position="319"/>
        <end position="361"/>
    </location>
</feature>
<reference evidence="3 4" key="1">
    <citation type="submission" date="2024-06" db="EMBL/GenBank/DDBJ databases">
        <authorList>
            <person name="Kraege A."/>
            <person name="Thomma B."/>
        </authorList>
    </citation>
    <scope>NUCLEOTIDE SEQUENCE [LARGE SCALE GENOMIC DNA]</scope>
</reference>
<sequence length="772" mass="81994">MAGTSKVTEGRRSTRHRQSVDYKGTVAPGTPNWLKLSNKQQINETDQQGVNKENDRPAPAATKKGRASKVAPILQKDSSDKSSAKDRAEAEAKDSQEDGKHTGKATNVAAQSKAEKKLQKAEDAAVVTTTRTSKQLPKQRRSAPTTKHEQAGDADKARLALAKPAGKRSLPEDRTEAPGGSKKAKTSQHEQTAGEAAQVAPTEGKAAKGAKPAGKGSKSTASWSSGEDMHPDAEAHPPHEPANAKATRERPAKQDVPARKPEAPPQLPAKGQEPMKGGSSGSSEDKAAGEAAAKGKVPAPVEQDAVLADDSGASASSDFQKLQAEYAVLQKKYRAIKQQRMEELEALMTEQQQRALEHREAALKLAEHWKEEAIKQAKFAQEAGSAQLQKQRKALQEENRKLQQQLLDAQAAVLQQQATVTDLQHLLAMAERRAVTPVKSQVTPRIGTNAASPLGIQSQMGASNTPTCISAIRDAYKSCTRAPTNSARPVPTHTPEAHAMCPEGNDLSETYRKPAHILGATAGPTDAAPSPAGSVGLQGHMIAGSPLVQYSENASVYQPRSRFAAEAAVPAHQEQEAEQAGAEALPALDHVGVKPVVAALPEQGDPAEAAGRLRAEKGASAPAVMTTHSWPELVREVQQLPGPVGEAAKEMLQEGSMAGGQGSTMTQKALDTLVGLRAESAGQGGYKYTHRSTGYTFEIRPSEGDATPESEVLMPGQRELLFIPLDLGMAAQVLPDYLKEDITFIATHKQKLVGRIMEALGTLSIRQSRAGQ</sequence>
<evidence type="ECO:0000256" key="1">
    <source>
        <dbReference type="SAM" id="Coils"/>
    </source>
</evidence>
<feature type="compositionally biased region" description="Basic and acidic residues" evidence="2">
    <location>
        <begin position="146"/>
        <end position="158"/>
    </location>
</feature>
<comment type="caution">
    <text evidence="3">The sequence shown here is derived from an EMBL/GenBank/DDBJ whole genome shotgun (WGS) entry which is preliminary data.</text>
</comment>